<evidence type="ECO:0000259" key="13">
    <source>
        <dbReference type="PROSITE" id="PS50928"/>
    </source>
</evidence>
<dbReference type="RefSeq" id="WP_228552744.1">
    <property type="nucleotide sequence ID" value="NZ_JBHSQL010000008.1"/>
</dbReference>
<dbReference type="Gene3D" id="3.40.50.300">
    <property type="entry name" value="P-loop containing nucleotide triphosphate hydrolases"/>
    <property type="match status" value="2"/>
</dbReference>
<keyword evidence="8 14" id="KW-0067">ATP-binding</keyword>
<evidence type="ECO:0000256" key="6">
    <source>
        <dbReference type="ARBA" id="ARBA00022692"/>
    </source>
</evidence>
<evidence type="ECO:0000256" key="3">
    <source>
        <dbReference type="ARBA" id="ARBA00005417"/>
    </source>
</evidence>
<feature type="transmembrane region" description="Helical" evidence="11">
    <location>
        <begin position="16"/>
        <end position="37"/>
    </location>
</feature>
<dbReference type="PANTHER" id="PTHR43297">
    <property type="entry name" value="OLIGOPEPTIDE TRANSPORT ATP-BINDING PROTEIN APPD"/>
    <property type="match status" value="1"/>
</dbReference>
<comment type="similarity">
    <text evidence="11">Belongs to the binding-protein-dependent transport system permease family.</text>
</comment>
<comment type="similarity">
    <text evidence="3">Belongs to the ABC transporter superfamily.</text>
</comment>
<sequence length="887" mass="94294">MISLLKSTRGLQRGMLVAGLILVSVFLILAVFAPWLAPYGFNETRVDGVPFGTQQPPSAEHWWGTTVGGQDVLSRVIYGARTAVAVIVLAVSFSLVIGVPLGLLSGFLSGPVDRALVLVMDALYAFPSLLLAIVVAIVVGGGSSGVVGGVLAAAIALTVVFIPQYFRVVRNATLAVKVEPYVDAARVVGTRTPRILFRHILANVRQSVPVIATLNASEAILTLAALGFLGFGIEPSSAAEWGYDLNKAMSDATNGIWWTGVFPGMAIVLMVMGVTLVGESLNDVLNPLLKARGGDTTTSDEEEISAEYAAAVAEAGLDSEVAEEAAAVDEDVRRVATLSLTDLAVTFRTGAAPVHAVKGVSFDVAPGEVVAVVGESGSGKSVTSRAVMGLLPATAVVSGSALLRAGSGGDSREMIGMSERKLRTVRGDQVSMIFQEPGTALDPVYTVGWQLVEMIRTHRDISKKEARARAVELLDLVGLPDPERRVDYYPHQLSGGQKQRVMIAMAIALEPDVIIADEPTTALDVTVQAAIIELLLDLRDRLGTAIVLITHNMGVVADVADRAVVMYRGEIVEQAPVDRLFAAPRHPYTRRLLDAVPHLGQGVGAPPVAEDAPAVLTMQGVTVEFAGRLGQPSFRAVDDVDLVVRRGEVLGLVGESGSGKSTLGRVAVGLQKATEGAVLIGDVDITSQSDRRLRSMRGRFGFVFQDPAASLNPHLTISECVAEPLKVQSDLSASDQRAKVAALLDRVQLPSSYAGRYPHELSGGQRQRVSLARALALDPDLLIADEPTSALDVSVQAKVLDLFSELQRDLQFACLFISHDLAVVDALANRVAVMRHGRIVEEGTRQEVLHAPREEYTRQLIAAVPVPDPAEQRRRRAARGALLTDVE</sequence>
<dbReference type="InterPro" id="IPR003439">
    <property type="entry name" value="ABC_transporter-like_ATP-bd"/>
</dbReference>
<accession>A0ABW1QMX3</accession>
<dbReference type="Gene3D" id="1.10.3720.10">
    <property type="entry name" value="MetI-like"/>
    <property type="match status" value="1"/>
</dbReference>
<evidence type="ECO:0000313" key="14">
    <source>
        <dbReference type="EMBL" id="MFC6149994.1"/>
    </source>
</evidence>
<keyword evidence="4 11" id="KW-0813">Transport</keyword>
<dbReference type="NCBIfam" id="NF007739">
    <property type="entry name" value="PRK10419.1"/>
    <property type="match status" value="2"/>
</dbReference>
<dbReference type="InterPro" id="IPR025966">
    <property type="entry name" value="OppC_N"/>
</dbReference>
<feature type="transmembrane region" description="Helical" evidence="11">
    <location>
        <begin position="83"/>
        <end position="104"/>
    </location>
</feature>
<feature type="transmembrane region" description="Helical" evidence="11">
    <location>
        <begin position="256"/>
        <end position="278"/>
    </location>
</feature>
<dbReference type="Proteomes" id="UP001596097">
    <property type="component" value="Unassembled WGS sequence"/>
</dbReference>
<reference evidence="15" key="1">
    <citation type="journal article" date="2019" name="Int. J. Syst. Evol. Microbiol.">
        <title>The Global Catalogue of Microorganisms (GCM) 10K type strain sequencing project: providing services to taxonomists for standard genome sequencing and annotation.</title>
        <authorList>
            <consortium name="The Broad Institute Genomics Platform"/>
            <consortium name="The Broad Institute Genome Sequencing Center for Infectious Disease"/>
            <person name="Wu L."/>
            <person name="Ma J."/>
        </authorList>
    </citation>
    <scope>NUCLEOTIDE SEQUENCE [LARGE SCALE GENOMIC DNA]</scope>
    <source>
        <strain evidence="15">CGMCC 4.7198</strain>
    </source>
</reference>
<dbReference type="NCBIfam" id="NF008453">
    <property type="entry name" value="PRK11308.1"/>
    <property type="match status" value="2"/>
</dbReference>
<evidence type="ECO:0000313" key="15">
    <source>
        <dbReference type="Proteomes" id="UP001596097"/>
    </source>
</evidence>
<feature type="transmembrane region" description="Helical" evidence="11">
    <location>
        <begin position="145"/>
        <end position="166"/>
    </location>
</feature>
<evidence type="ECO:0000256" key="4">
    <source>
        <dbReference type="ARBA" id="ARBA00022448"/>
    </source>
</evidence>
<evidence type="ECO:0000256" key="1">
    <source>
        <dbReference type="ARBA" id="ARBA00004141"/>
    </source>
</evidence>
<dbReference type="PANTHER" id="PTHR43297:SF2">
    <property type="entry name" value="DIPEPTIDE TRANSPORT ATP-BINDING PROTEIN DPPD"/>
    <property type="match status" value="1"/>
</dbReference>
<dbReference type="SMART" id="SM00382">
    <property type="entry name" value="AAA"/>
    <property type="match status" value="2"/>
</dbReference>
<evidence type="ECO:0000259" key="12">
    <source>
        <dbReference type="PROSITE" id="PS50893"/>
    </source>
</evidence>
<keyword evidence="6 11" id="KW-0812">Transmembrane</keyword>
<feature type="transmembrane region" description="Helical" evidence="11">
    <location>
        <begin position="116"/>
        <end position="139"/>
    </location>
</feature>
<dbReference type="PROSITE" id="PS50928">
    <property type="entry name" value="ABC_TM1"/>
    <property type="match status" value="1"/>
</dbReference>
<evidence type="ECO:0000256" key="7">
    <source>
        <dbReference type="ARBA" id="ARBA00022741"/>
    </source>
</evidence>
<dbReference type="InterPro" id="IPR035906">
    <property type="entry name" value="MetI-like_sf"/>
</dbReference>
<keyword evidence="15" id="KW-1185">Reference proteome</keyword>
<dbReference type="GO" id="GO:0005524">
    <property type="term" value="F:ATP binding"/>
    <property type="evidence" value="ECO:0007669"/>
    <property type="project" value="UniProtKB-KW"/>
</dbReference>
<dbReference type="CDD" id="cd06261">
    <property type="entry name" value="TM_PBP2"/>
    <property type="match status" value="1"/>
</dbReference>
<evidence type="ECO:0000256" key="5">
    <source>
        <dbReference type="ARBA" id="ARBA00022475"/>
    </source>
</evidence>
<dbReference type="Pfam" id="PF12911">
    <property type="entry name" value="OppC_N"/>
    <property type="match status" value="1"/>
</dbReference>
<name>A0ABW1QMX3_9ACTN</name>
<evidence type="ECO:0000256" key="11">
    <source>
        <dbReference type="RuleBase" id="RU363032"/>
    </source>
</evidence>
<evidence type="ECO:0000256" key="10">
    <source>
        <dbReference type="ARBA" id="ARBA00023136"/>
    </source>
</evidence>
<dbReference type="EMBL" id="JBHSQL010000008">
    <property type="protein sequence ID" value="MFC6149994.1"/>
    <property type="molecule type" value="Genomic_DNA"/>
</dbReference>
<keyword evidence="5" id="KW-1003">Cell membrane</keyword>
<dbReference type="InterPro" id="IPR013563">
    <property type="entry name" value="Oligopep_ABC_C"/>
</dbReference>
<organism evidence="14 15">
    <name type="scientific">Mumia xiangluensis</name>
    <dbReference type="NCBI Taxonomy" id="1678900"/>
    <lineage>
        <taxon>Bacteria</taxon>
        <taxon>Bacillati</taxon>
        <taxon>Actinomycetota</taxon>
        <taxon>Actinomycetes</taxon>
        <taxon>Propionibacteriales</taxon>
        <taxon>Nocardioidaceae</taxon>
        <taxon>Mumia</taxon>
    </lineage>
</organism>
<proteinExistence type="inferred from homology"/>
<protein>
    <submittedName>
        <fullName evidence="14">Dipeptide ABC transporter ATP-binding protein</fullName>
    </submittedName>
</protein>
<dbReference type="Pfam" id="PF00005">
    <property type="entry name" value="ABC_tran"/>
    <property type="match status" value="2"/>
</dbReference>
<dbReference type="InterPro" id="IPR027417">
    <property type="entry name" value="P-loop_NTPase"/>
</dbReference>
<dbReference type="Pfam" id="PF08352">
    <property type="entry name" value="oligo_HPY"/>
    <property type="match status" value="2"/>
</dbReference>
<dbReference type="CDD" id="cd03257">
    <property type="entry name" value="ABC_NikE_OppD_transporters"/>
    <property type="match status" value="2"/>
</dbReference>
<dbReference type="SUPFAM" id="SSF161098">
    <property type="entry name" value="MetI-like"/>
    <property type="match status" value="1"/>
</dbReference>
<evidence type="ECO:0000256" key="9">
    <source>
        <dbReference type="ARBA" id="ARBA00022989"/>
    </source>
</evidence>
<keyword evidence="9 11" id="KW-1133">Transmembrane helix</keyword>
<feature type="domain" description="ABC transmembrane type-1" evidence="13">
    <location>
        <begin position="80"/>
        <end position="278"/>
    </location>
</feature>
<gene>
    <name evidence="14" type="ORF">ACFPYK_11365</name>
</gene>
<keyword evidence="10 11" id="KW-0472">Membrane</keyword>
<dbReference type="InterPro" id="IPR017871">
    <property type="entry name" value="ABC_transporter-like_CS"/>
</dbReference>
<comment type="subcellular location">
    <subcellularLocation>
        <location evidence="11">Cell membrane</location>
        <topology evidence="11">Multi-pass membrane protein</topology>
    </subcellularLocation>
    <subcellularLocation>
        <location evidence="2">Cell membrane</location>
        <topology evidence="2">Peripheral membrane protein</topology>
    </subcellularLocation>
    <subcellularLocation>
        <location evidence="1">Membrane</location>
        <topology evidence="1">Multi-pass membrane protein</topology>
    </subcellularLocation>
</comment>
<dbReference type="InterPro" id="IPR000515">
    <property type="entry name" value="MetI-like"/>
</dbReference>
<dbReference type="InterPro" id="IPR003593">
    <property type="entry name" value="AAA+_ATPase"/>
</dbReference>
<feature type="domain" description="ABC transporter" evidence="12">
    <location>
        <begin position="618"/>
        <end position="861"/>
    </location>
</feature>
<dbReference type="SUPFAM" id="SSF52540">
    <property type="entry name" value="P-loop containing nucleoside triphosphate hydrolases"/>
    <property type="match status" value="2"/>
</dbReference>
<dbReference type="PROSITE" id="PS50893">
    <property type="entry name" value="ABC_TRANSPORTER_2"/>
    <property type="match status" value="2"/>
</dbReference>
<evidence type="ECO:0000256" key="8">
    <source>
        <dbReference type="ARBA" id="ARBA00022840"/>
    </source>
</evidence>
<keyword evidence="7" id="KW-0547">Nucleotide-binding</keyword>
<feature type="domain" description="ABC transporter" evidence="12">
    <location>
        <begin position="338"/>
        <end position="593"/>
    </location>
</feature>
<dbReference type="Pfam" id="PF00528">
    <property type="entry name" value="BPD_transp_1"/>
    <property type="match status" value="1"/>
</dbReference>
<evidence type="ECO:0000256" key="2">
    <source>
        <dbReference type="ARBA" id="ARBA00004202"/>
    </source>
</evidence>
<dbReference type="PROSITE" id="PS00211">
    <property type="entry name" value="ABC_TRANSPORTER_1"/>
    <property type="match status" value="2"/>
</dbReference>
<comment type="caution">
    <text evidence="14">The sequence shown here is derived from an EMBL/GenBank/DDBJ whole genome shotgun (WGS) entry which is preliminary data.</text>
</comment>
<dbReference type="InterPro" id="IPR050388">
    <property type="entry name" value="ABC_Ni/Peptide_Import"/>
</dbReference>